<dbReference type="KEGG" id="ffu:CLAFUR5_00950"/>
<dbReference type="PANTHER" id="PTHR48097:SF9">
    <property type="entry name" value="L-THREONINE ALDOLASE"/>
    <property type="match status" value="1"/>
</dbReference>
<protein>
    <submittedName>
        <fullName evidence="6">Aldolase vrtJ</fullName>
    </submittedName>
</protein>
<feature type="domain" description="Aromatic amino acid beta-eliminating lyase/threonine aldolase" evidence="5">
    <location>
        <begin position="75"/>
        <end position="352"/>
    </location>
</feature>
<keyword evidence="7" id="KW-1185">Reference proteome</keyword>
<name>A0A9Q8L6N0_PASFU</name>
<evidence type="ECO:0000259" key="5">
    <source>
        <dbReference type="Pfam" id="PF01212"/>
    </source>
</evidence>
<dbReference type="AlphaFoldDB" id="A0A9Q8L6N0"/>
<sequence>MLSRSALLQRISRSSFSCPLPYLPSPPLSPYHHTQSSIHTTSSTMASGISAQRIEAEAQHLANGTSTSINAWASPSPSAFDFRTATTLADDVFQEDPTTNNLETFMAKLTGKEAGLFVMSGTMGNQIAIRTHLQGPPHSVVADHRAHIIEWEAGGVASLSGALIKGAVPSAGRSYVTLEDVKKVTDLRDDVHGCPTKLISLENTLGGTIMPLEETRRISEWARENGIVMHLDGARLWEAVAAQAGTLKEFCDCFDSVSLCFSKGLGAPIGSVIVGTKAFVKRSRWVRKAIGGGTRQLGVLTAAARVAVEDTFLGGKLNECHERARQIEKIWSKYGGKTTNPVETNMVWFDIEAANITAKDFIEAGQRVGLRLLGGRLVVHYQIGDEALERVDMLAQAVLKGKQLNGSVVHDVERMQITTE</sequence>
<accession>A0A9Q8L6N0</accession>
<dbReference type="PANTHER" id="PTHR48097">
    <property type="entry name" value="L-THREONINE ALDOLASE-RELATED"/>
    <property type="match status" value="1"/>
</dbReference>
<dbReference type="OrthoDB" id="10261951at2759"/>
<reference evidence="6" key="2">
    <citation type="journal article" date="2022" name="Microb. Genom.">
        <title>A chromosome-scale genome assembly of the tomato pathogen Cladosporium fulvum reveals a compartmentalized genome architecture and the presence of a dispensable chromosome.</title>
        <authorList>
            <person name="Zaccaron A.Z."/>
            <person name="Chen L.H."/>
            <person name="Samaras A."/>
            <person name="Stergiopoulos I."/>
        </authorList>
    </citation>
    <scope>NUCLEOTIDE SEQUENCE</scope>
    <source>
        <strain evidence="6">Race5_Kim</strain>
    </source>
</reference>
<dbReference type="FunFam" id="3.40.640.10:FF:000030">
    <property type="entry name" value="Low-specificity L-threonine aldolase"/>
    <property type="match status" value="1"/>
</dbReference>
<dbReference type="GO" id="GO:0006567">
    <property type="term" value="P:L-threonine catabolic process"/>
    <property type="evidence" value="ECO:0007669"/>
    <property type="project" value="TreeGrafter"/>
</dbReference>
<dbReference type="Gene3D" id="3.90.1150.10">
    <property type="entry name" value="Aspartate Aminotransferase, domain 1"/>
    <property type="match status" value="1"/>
</dbReference>
<comment type="cofactor">
    <cofactor evidence="1">
        <name>pyridoxal 5'-phosphate</name>
        <dbReference type="ChEBI" id="CHEBI:597326"/>
    </cofactor>
</comment>
<evidence type="ECO:0000313" key="6">
    <source>
        <dbReference type="EMBL" id="UJO11830.1"/>
    </source>
</evidence>
<evidence type="ECO:0000256" key="1">
    <source>
        <dbReference type="ARBA" id="ARBA00001933"/>
    </source>
</evidence>
<evidence type="ECO:0000256" key="2">
    <source>
        <dbReference type="ARBA" id="ARBA00006966"/>
    </source>
</evidence>
<dbReference type="InterPro" id="IPR023603">
    <property type="entry name" value="Low_specificity_L-TA-like"/>
</dbReference>
<dbReference type="NCBIfam" id="NF041359">
    <property type="entry name" value="GntG_guanitoxin"/>
    <property type="match status" value="1"/>
</dbReference>
<dbReference type="InterPro" id="IPR015422">
    <property type="entry name" value="PyrdxlP-dep_Trfase_small"/>
</dbReference>
<organism evidence="6 7">
    <name type="scientific">Passalora fulva</name>
    <name type="common">Tomato leaf mold</name>
    <name type="synonym">Cladosporium fulvum</name>
    <dbReference type="NCBI Taxonomy" id="5499"/>
    <lineage>
        <taxon>Eukaryota</taxon>
        <taxon>Fungi</taxon>
        <taxon>Dikarya</taxon>
        <taxon>Ascomycota</taxon>
        <taxon>Pezizomycotina</taxon>
        <taxon>Dothideomycetes</taxon>
        <taxon>Dothideomycetidae</taxon>
        <taxon>Mycosphaerellales</taxon>
        <taxon>Mycosphaerellaceae</taxon>
        <taxon>Fulvia</taxon>
    </lineage>
</organism>
<dbReference type="RefSeq" id="XP_047756196.1">
    <property type="nucleotide sequence ID" value="XM_047900098.1"/>
</dbReference>
<dbReference type="EMBL" id="CP090163">
    <property type="protein sequence ID" value="UJO11830.1"/>
    <property type="molecule type" value="Genomic_DNA"/>
</dbReference>
<dbReference type="Proteomes" id="UP000756132">
    <property type="component" value="Chromosome 1"/>
</dbReference>
<keyword evidence="4" id="KW-0456">Lyase</keyword>
<dbReference type="GO" id="GO:0008732">
    <property type="term" value="F:L-allo-threonine aldolase activity"/>
    <property type="evidence" value="ECO:0007669"/>
    <property type="project" value="TreeGrafter"/>
</dbReference>
<dbReference type="InterPro" id="IPR015421">
    <property type="entry name" value="PyrdxlP-dep_Trfase_major"/>
</dbReference>
<gene>
    <name evidence="6" type="ORF">CLAFUR5_00950</name>
</gene>
<dbReference type="GeneID" id="71980828"/>
<proteinExistence type="inferred from homology"/>
<evidence type="ECO:0000313" key="7">
    <source>
        <dbReference type="Proteomes" id="UP000756132"/>
    </source>
</evidence>
<dbReference type="GO" id="GO:0005829">
    <property type="term" value="C:cytosol"/>
    <property type="evidence" value="ECO:0007669"/>
    <property type="project" value="TreeGrafter"/>
</dbReference>
<reference evidence="6" key="1">
    <citation type="submission" date="2021-12" db="EMBL/GenBank/DDBJ databases">
        <authorList>
            <person name="Zaccaron A."/>
            <person name="Stergiopoulos I."/>
        </authorList>
    </citation>
    <scope>NUCLEOTIDE SEQUENCE</scope>
    <source>
        <strain evidence="6">Race5_Kim</strain>
    </source>
</reference>
<dbReference type="InterPro" id="IPR015424">
    <property type="entry name" value="PyrdxlP-dep_Trfase"/>
</dbReference>
<comment type="similarity">
    <text evidence="2">Belongs to the threonine aldolase family.</text>
</comment>
<evidence type="ECO:0000256" key="3">
    <source>
        <dbReference type="ARBA" id="ARBA00022898"/>
    </source>
</evidence>
<dbReference type="InterPro" id="IPR001597">
    <property type="entry name" value="ArAA_b-elim_lyase/Thr_aldolase"/>
</dbReference>
<dbReference type="SUPFAM" id="SSF53383">
    <property type="entry name" value="PLP-dependent transferases"/>
    <property type="match status" value="1"/>
</dbReference>
<evidence type="ECO:0000256" key="4">
    <source>
        <dbReference type="ARBA" id="ARBA00023239"/>
    </source>
</evidence>
<dbReference type="Gene3D" id="3.40.640.10">
    <property type="entry name" value="Type I PLP-dependent aspartate aminotransferase-like (Major domain)"/>
    <property type="match status" value="1"/>
</dbReference>
<dbReference type="GO" id="GO:0006545">
    <property type="term" value="P:glycine biosynthetic process"/>
    <property type="evidence" value="ECO:0007669"/>
    <property type="project" value="TreeGrafter"/>
</dbReference>
<dbReference type="Pfam" id="PF01212">
    <property type="entry name" value="Beta_elim_lyase"/>
    <property type="match status" value="1"/>
</dbReference>
<keyword evidence="3" id="KW-0663">Pyridoxal phosphate</keyword>